<dbReference type="PROSITE" id="PS50043">
    <property type="entry name" value="HTH_LUXR_2"/>
    <property type="match status" value="1"/>
</dbReference>
<keyword evidence="1" id="KW-0805">Transcription regulation</keyword>
<dbReference type="EMBL" id="CP022987">
    <property type="protein sequence ID" value="QAA93312.1"/>
    <property type="molecule type" value="Genomic_DNA"/>
</dbReference>
<dbReference type="GO" id="GO:0006355">
    <property type="term" value="P:regulation of DNA-templated transcription"/>
    <property type="evidence" value="ECO:0007669"/>
    <property type="project" value="InterPro"/>
</dbReference>
<dbReference type="SUPFAM" id="SSF46894">
    <property type="entry name" value="C-terminal effector domain of the bipartite response regulators"/>
    <property type="match status" value="1"/>
</dbReference>
<evidence type="ECO:0000256" key="1">
    <source>
        <dbReference type="ARBA" id="ARBA00023015"/>
    </source>
</evidence>
<sequence length="260" mass="28252">MRFAYKANANMGRTSMAIITVIEPHPLLRLGILQLLTDVSPVTETRGKDYSCLEQDTPEPGNCDLVMLSVSSFEQLHHLASQAERVFGPKAMLLLSEADDMPHTAQGLPPSVRGYVAKDASPEVLQASVRLVLAGGTCFPMRSGTPANQPLLSRFQPVKWPPVPEKPKVAANSASTEYEMLGITPRQYEVLVLLARGYPMKTVGRCLNISVATAKAHTETLYQRLDVHNRNAAVYEAVSRGATLGWPTITGVGDDQKAEA</sequence>
<feature type="domain" description="HTH luxR-type" evidence="4">
    <location>
        <begin position="176"/>
        <end position="241"/>
    </location>
</feature>
<keyword evidence="2" id="KW-0238">DNA-binding</keyword>
<evidence type="ECO:0000256" key="3">
    <source>
        <dbReference type="ARBA" id="ARBA00023163"/>
    </source>
</evidence>
<dbReference type="KEGG" id="pus:CKA81_05270"/>
<dbReference type="SUPFAM" id="SSF52172">
    <property type="entry name" value="CheY-like"/>
    <property type="match status" value="1"/>
</dbReference>
<dbReference type="Pfam" id="PF00196">
    <property type="entry name" value="GerE"/>
    <property type="match status" value="1"/>
</dbReference>
<dbReference type="PANTHER" id="PTHR44688">
    <property type="entry name" value="DNA-BINDING TRANSCRIPTIONAL ACTIVATOR DEVR_DOSR"/>
    <property type="match status" value="1"/>
</dbReference>
<dbReference type="InterPro" id="IPR000792">
    <property type="entry name" value="Tscrpt_reg_LuxR_C"/>
</dbReference>
<gene>
    <name evidence="5" type="ORF">CKA81_05270</name>
</gene>
<dbReference type="PRINTS" id="PR00038">
    <property type="entry name" value="HTHLUXR"/>
</dbReference>
<accession>A0A410GAH3</accession>
<protein>
    <recommendedName>
        <fullName evidence="4">HTH luxR-type domain-containing protein</fullName>
    </recommendedName>
</protein>
<evidence type="ECO:0000256" key="2">
    <source>
        <dbReference type="ARBA" id="ARBA00023125"/>
    </source>
</evidence>
<keyword evidence="6" id="KW-1185">Reference proteome</keyword>
<proteinExistence type="predicted"/>
<dbReference type="SMART" id="SM00421">
    <property type="entry name" value="HTH_LUXR"/>
    <property type="match status" value="1"/>
</dbReference>
<dbReference type="AlphaFoldDB" id="A0A410GAH3"/>
<dbReference type="Gene3D" id="3.40.50.2300">
    <property type="match status" value="1"/>
</dbReference>
<dbReference type="OrthoDB" id="8967153at2"/>
<dbReference type="InterPro" id="IPR016032">
    <property type="entry name" value="Sig_transdc_resp-reg_C-effctor"/>
</dbReference>
<reference evidence="5 6" key="1">
    <citation type="submission" date="2017-08" db="EMBL/GenBank/DDBJ databases">
        <authorList>
            <person name="Park S.-J."/>
            <person name="Kim H."/>
        </authorList>
    </citation>
    <scope>NUCLEOTIDE SEQUENCE [LARGE SCALE GENOMIC DNA]</scope>
    <source>
        <strain evidence="6">ye3</strain>
    </source>
</reference>
<dbReference type="InterPro" id="IPR011006">
    <property type="entry name" value="CheY-like_superfamily"/>
</dbReference>
<organism evidence="5 6">
    <name type="scientific">Pollutimonas thiosulfatoxidans</name>
    <dbReference type="NCBI Taxonomy" id="2028345"/>
    <lineage>
        <taxon>Bacteria</taxon>
        <taxon>Pseudomonadati</taxon>
        <taxon>Pseudomonadota</taxon>
        <taxon>Betaproteobacteria</taxon>
        <taxon>Burkholderiales</taxon>
        <taxon>Alcaligenaceae</taxon>
        <taxon>Pollutimonas</taxon>
    </lineage>
</organism>
<evidence type="ECO:0000259" key="4">
    <source>
        <dbReference type="PROSITE" id="PS50043"/>
    </source>
</evidence>
<dbReference type="PANTHER" id="PTHR44688:SF16">
    <property type="entry name" value="DNA-BINDING TRANSCRIPTIONAL ACTIVATOR DEVR_DOSR"/>
    <property type="match status" value="1"/>
</dbReference>
<evidence type="ECO:0000313" key="5">
    <source>
        <dbReference type="EMBL" id="QAA93312.1"/>
    </source>
</evidence>
<dbReference type="GO" id="GO:0003677">
    <property type="term" value="F:DNA binding"/>
    <property type="evidence" value="ECO:0007669"/>
    <property type="project" value="UniProtKB-KW"/>
</dbReference>
<dbReference type="CDD" id="cd06170">
    <property type="entry name" value="LuxR_C_like"/>
    <property type="match status" value="1"/>
</dbReference>
<evidence type="ECO:0000313" key="6">
    <source>
        <dbReference type="Proteomes" id="UP000283474"/>
    </source>
</evidence>
<keyword evidence="3" id="KW-0804">Transcription</keyword>
<dbReference type="Proteomes" id="UP000283474">
    <property type="component" value="Chromosome"/>
</dbReference>
<name>A0A410GAH3_9BURK</name>